<dbReference type="RefSeq" id="WP_408078481.1">
    <property type="nucleotide sequence ID" value="NZ_JBELQC010000001.1"/>
</dbReference>
<name>A0ABW8YMS5_9SPHN</name>
<keyword evidence="3" id="KW-1185">Reference proteome</keyword>
<organism evidence="2 3">
    <name type="scientific">Sphingomonas plantiphila</name>
    <dbReference type="NCBI Taxonomy" id="3163295"/>
    <lineage>
        <taxon>Bacteria</taxon>
        <taxon>Pseudomonadati</taxon>
        <taxon>Pseudomonadota</taxon>
        <taxon>Alphaproteobacteria</taxon>
        <taxon>Sphingomonadales</taxon>
        <taxon>Sphingomonadaceae</taxon>
        <taxon>Sphingomonas</taxon>
    </lineage>
</organism>
<sequence length="134" mass="13077">MRFSTARLALAASLLAIAAPVGASGGESGGVVPLGTFNVPIVDGGRIDGSLQLALAIAPAAGADAAQLGAAQPAIRAAVLGAVLDFAQLRASPRVAVDADALSRALDAAAHSVDPAAGHVLILEVRTRSAPAMP</sequence>
<dbReference type="EMBL" id="JBELQC010000001">
    <property type="protein sequence ID" value="MFL9841586.1"/>
    <property type="molecule type" value="Genomic_DNA"/>
</dbReference>
<keyword evidence="1" id="KW-0732">Signal</keyword>
<evidence type="ECO:0000313" key="3">
    <source>
        <dbReference type="Proteomes" id="UP001629244"/>
    </source>
</evidence>
<reference evidence="2 3" key="1">
    <citation type="submission" date="2024-06" db="EMBL/GenBank/DDBJ databases">
        <authorList>
            <person name="Kaempfer P."/>
            <person name="Viver T."/>
        </authorList>
    </citation>
    <scope>NUCLEOTIDE SEQUENCE [LARGE SCALE GENOMIC DNA]</scope>
    <source>
        <strain evidence="2 3">ST-64</strain>
    </source>
</reference>
<dbReference type="Proteomes" id="UP001629244">
    <property type="component" value="Unassembled WGS sequence"/>
</dbReference>
<feature type="signal peptide" evidence="1">
    <location>
        <begin position="1"/>
        <end position="23"/>
    </location>
</feature>
<gene>
    <name evidence="2" type="ORF">ABS767_11475</name>
</gene>
<evidence type="ECO:0000313" key="2">
    <source>
        <dbReference type="EMBL" id="MFL9841586.1"/>
    </source>
</evidence>
<evidence type="ECO:0000256" key="1">
    <source>
        <dbReference type="SAM" id="SignalP"/>
    </source>
</evidence>
<accession>A0ABW8YMS5</accession>
<comment type="caution">
    <text evidence="2">The sequence shown here is derived from an EMBL/GenBank/DDBJ whole genome shotgun (WGS) entry which is preliminary data.</text>
</comment>
<protein>
    <submittedName>
        <fullName evidence="2">Uncharacterized protein</fullName>
    </submittedName>
</protein>
<proteinExistence type="predicted"/>
<feature type="chain" id="PRO_5046127869" evidence="1">
    <location>
        <begin position="24"/>
        <end position="134"/>
    </location>
</feature>